<dbReference type="KEGG" id="dfc:DFI_08455"/>
<reference evidence="2 3" key="1">
    <citation type="submission" date="2017-05" db="EMBL/GenBank/DDBJ databases">
        <title>The complete genome sequence of Deinococcus ficus isolated from the rhizosphere of the Ficus religiosa L. in Taiwan.</title>
        <authorList>
            <person name="Wu K.-M."/>
            <person name="Liao T.-L."/>
            <person name="Liu Y.-M."/>
            <person name="Young C.-C."/>
            <person name="Tsai S.-F."/>
        </authorList>
    </citation>
    <scope>NUCLEOTIDE SEQUENCE [LARGE SCALE GENOMIC DNA]</scope>
    <source>
        <strain evidence="2 3">CC-FR2-10</strain>
    </source>
</reference>
<keyword evidence="3" id="KW-1185">Reference proteome</keyword>
<dbReference type="Gene3D" id="2.30.110.10">
    <property type="entry name" value="Electron Transport, Fmn-binding Protein, Chain A"/>
    <property type="match status" value="1"/>
</dbReference>
<dbReference type="EMBL" id="CP021081">
    <property type="protein sequence ID" value="ASN81025.1"/>
    <property type="molecule type" value="Genomic_DNA"/>
</dbReference>
<dbReference type="InterPro" id="IPR053310">
    <property type="entry name" value="Flavoredoxin-like"/>
</dbReference>
<dbReference type="PANTHER" id="PTHR43241">
    <property type="entry name" value="FLAVIN REDUCTASE DOMAIN PROTEIN"/>
    <property type="match status" value="1"/>
</dbReference>
<accession>A0A221SWJ2</accession>
<proteinExistence type="predicted"/>
<dbReference type="STRING" id="317577.GCA_000419625_02225"/>
<dbReference type="RefSeq" id="WP_027461771.1">
    <property type="nucleotide sequence ID" value="NZ_CP021081.1"/>
</dbReference>
<evidence type="ECO:0000259" key="1">
    <source>
        <dbReference type="SMART" id="SM00903"/>
    </source>
</evidence>
<dbReference type="SUPFAM" id="SSF50475">
    <property type="entry name" value="FMN-binding split barrel"/>
    <property type="match status" value="1"/>
</dbReference>
<dbReference type="SMART" id="SM00903">
    <property type="entry name" value="Flavin_Reduct"/>
    <property type="match status" value="1"/>
</dbReference>
<dbReference type="Proteomes" id="UP000259030">
    <property type="component" value="Chromosome"/>
</dbReference>
<dbReference type="GO" id="GO:0010181">
    <property type="term" value="F:FMN binding"/>
    <property type="evidence" value="ECO:0007669"/>
    <property type="project" value="InterPro"/>
</dbReference>
<feature type="domain" description="Flavin reductase like" evidence="1">
    <location>
        <begin position="11"/>
        <end position="154"/>
    </location>
</feature>
<name>A0A221SWJ2_9DEIO</name>
<dbReference type="InterPro" id="IPR012349">
    <property type="entry name" value="Split_barrel_FMN-bd"/>
</dbReference>
<dbReference type="PANTHER" id="PTHR43241:SF1">
    <property type="entry name" value="FLAVIN REDUCTASE LIKE DOMAIN-CONTAINING PROTEIN"/>
    <property type="match status" value="1"/>
</dbReference>
<protein>
    <recommendedName>
        <fullName evidence="1">Flavin reductase like domain-containing protein</fullName>
    </recommendedName>
</protein>
<dbReference type="Pfam" id="PF01613">
    <property type="entry name" value="Flavin_Reduct"/>
    <property type="match status" value="1"/>
</dbReference>
<dbReference type="InterPro" id="IPR002563">
    <property type="entry name" value="Flavin_Rdtase-like_dom"/>
</dbReference>
<dbReference type="AlphaFoldDB" id="A0A221SWJ2"/>
<evidence type="ECO:0000313" key="2">
    <source>
        <dbReference type="EMBL" id="ASN81025.1"/>
    </source>
</evidence>
<sequence>MLTESDLSAFLASPVPVVAVTARHAGVRNAMAAGWSMPLSMTPPLYGVQVGKERGTHPLITGSGEFGVNFLPLARARTVHGAGSFHLYDGVDKYARVPLTEHPDAPLALAEAFLHYTCRVVNVVETGDHDLFVGEVVRVLRDPEFYDAQGVFRGSAALHNGRGLYVGSGQERLAFPKDRY</sequence>
<gene>
    <name evidence="2" type="ORF">DFI_08455</name>
</gene>
<evidence type="ECO:0000313" key="3">
    <source>
        <dbReference type="Proteomes" id="UP000259030"/>
    </source>
</evidence>
<organism evidence="2 3">
    <name type="scientific">Deinococcus ficus</name>
    <dbReference type="NCBI Taxonomy" id="317577"/>
    <lineage>
        <taxon>Bacteria</taxon>
        <taxon>Thermotogati</taxon>
        <taxon>Deinococcota</taxon>
        <taxon>Deinococci</taxon>
        <taxon>Deinococcales</taxon>
        <taxon>Deinococcaceae</taxon>
        <taxon>Deinococcus</taxon>
    </lineage>
</organism>
<dbReference type="GO" id="GO:0016646">
    <property type="term" value="F:oxidoreductase activity, acting on the CH-NH group of donors, NAD or NADP as acceptor"/>
    <property type="evidence" value="ECO:0007669"/>
    <property type="project" value="UniProtKB-ARBA"/>
</dbReference>